<evidence type="ECO:0000256" key="1">
    <source>
        <dbReference type="ARBA" id="ARBA00001970"/>
    </source>
</evidence>
<evidence type="ECO:0000256" key="7">
    <source>
        <dbReference type="ARBA" id="ARBA00036243"/>
    </source>
</evidence>
<dbReference type="Pfam" id="PF00210">
    <property type="entry name" value="Ferritin"/>
    <property type="match status" value="1"/>
</dbReference>
<evidence type="ECO:0000313" key="11">
    <source>
        <dbReference type="Proteomes" id="UP001327459"/>
    </source>
</evidence>
<evidence type="ECO:0000256" key="3">
    <source>
        <dbReference type="ARBA" id="ARBA00022434"/>
    </source>
</evidence>
<dbReference type="EC" id="1.16.3.1" evidence="8"/>
<accession>A0ABZ0YWX8</accession>
<dbReference type="CDD" id="cd00907">
    <property type="entry name" value="Bacterioferritin"/>
    <property type="match status" value="1"/>
</dbReference>
<dbReference type="EMBL" id="CP140153">
    <property type="protein sequence ID" value="WQH16680.1"/>
    <property type="molecule type" value="Genomic_DNA"/>
</dbReference>
<sequence length="166" mass="18723">MCAAKAKKSDKKTLENLQKALSMELTATHQYMLHAHVLEDWGLDRLSKKMHGEVQEELGHASKFIDRILFLDGDPVVTEAKAARRSSSLGDMFKADLKEELASIQFYGEAALEARNEGDVGTVHIFEEILIDEEGHADWLKRQLELIERMGEPNYILAYHTPETGA</sequence>
<evidence type="ECO:0000259" key="9">
    <source>
        <dbReference type="PROSITE" id="PS50905"/>
    </source>
</evidence>
<dbReference type="Proteomes" id="UP001327459">
    <property type="component" value="Chromosome"/>
</dbReference>
<keyword evidence="6 8" id="KW-0408">Iron</keyword>
<protein>
    <recommendedName>
        <fullName evidence="8">Bacterioferritin</fullName>
        <ecNumber evidence="8">1.16.3.1</ecNumber>
    </recommendedName>
</protein>
<evidence type="ECO:0000256" key="4">
    <source>
        <dbReference type="ARBA" id="ARBA00022617"/>
    </source>
</evidence>
<keyword evidence="11" id="KW-1185">Reference proteome</keyword>
<keyword evidence="5 8" id="KW-0479">Metal-binding</keyword>
<comment type="cofactor">
    <cofactor evidence="1">
        <name>heme b</name>
        <dbReference type="ChEBI" id="CHEBI:60344"/>
    </cofactor>
</comment>
<name>A0ABZ0YWX8_9GAMM</name>
<dbReference type="PROSITE" id="PS50905">
    <property type="entry name" value="FERRITIN_LIKE"/>
    <property type="match status" value="1"/>
</dbReference>
<proteinExistence type="inferred from homology"/>
<comment type="function">
    <text evidence="8">Iron-storage protein, whose ferroxidase center binds Fe(2+), oxidizes it using dioxygen to Fe(3+), and participates in the subsequent Fe(3+) oxide mineral core formation within the central cavity of the BFR protein shell.</text>
</comment>
<comment type="similarity">
    <text evidence="2 8">Belongs to the bacterioferritin family.</text>
</comment>
<dbReference type="RefSeq" id="WP_322521669.1">
    <property type="nucleotide sequence ID" value="NZ_CP140153.1"/>
</dbReference>
<evidence type="ECO:0000256" key="5">
    <source>
        <dbReference type="ARBA" id="ARBA00022723"/>
    </source>
</evidence>
<dbReference type="Gene3D" id="1.20.1260.10">
    <property type="match status" value="1"/>
</dbReference>
<dbReference type="InterPro" id="IPR009040">
    <property type="entry name" value="Ferritin-like_diiron"/>
</dbReference>
<evidence type="ECO:0000256" key="8">
    <source>
        <dbReference type="PIRNR" id="PIRNR002560"/>
    </source>
</evidence>
<dbReference type="PANTHER" id="PTHR30295">
    <property type="entry name" value="BACTERIOFERRITIN"/>
    <property type="match status" value="1"/>
</dbReference>
<dbReference type="SUPFAM" id="SSF47240">
    <property type="entry name" value="Ferritin-like"/>
    <property type="match status" value="1"/>
</dbReference>
<reference evidence="10 11" key="1">
    <citation type="submission" date="2023-11" db="EMBL/GenBank/DDBJ databases">
        <title>MicrobeMod: A computational toolkit for identifying prokaryotic methylation and restriction-modification with nanopore sequencing.</title>
        <authorList>
            <person name="Crits-Christoph A."/>
            <person name="Kang S.C."/>
            <person name="Lee H."/>
            <person name="Ostrov N."/>
        </authorList>
    </citation>
    <scope>NUCLEOTIDE SEQUENCE [LARGE SCALE GENOMIC DNA]</scope>
    <source>
        <strain evidence="10 11">ATCC 49870</strain>
    </source>
</reference>
<dbReference type="InterPro" id="IPR009078">
    <property type="entry name" value="Ferritin-like_SF"/>
</dbReference>
<dbReference type="PANTHER" id="PTHR30295:SF0">
    <property type="entry name" value="BACTERIOFERRITIN"/>
    <property type="match status" value="1"/>
</dbReference>
<feature type="domain" description="Ferritin-like diiron" evidence="9">
    <location>
        <begin position="7"/>
        <end position="151"/>
    </location>
</feature>
<evidence type="ECO:0000256" key="2">
    <source>
        <dbReference type="ARBA" id="ARBA00008093"/>
    </source>
</evidence>
<comment type="catalytic activity">
    <reaction evidence="7">
        <text>Fe(2+)(in) = Fe(2+)(out)</text>
        <dbReference type="Rhea" id="RHEA:28486"/>
        <dbReference type="ChEBI" id="CHEBI:29033"/>
    </reaction>
</comment>
<keyword evidence="4" id="KW-0349">Heme</keyword>
<evidence type="ECO:0000256" key="6">
    <source>
        <dbReference type="ARBA" id="ARBA00023004"/>
    </source>
</evidence>
<keyword evidence="3 8" id="KW-0409">Iron storage</keyword>
<comment type="catalytic activity">
    <reaction evidence="8">
        <text>4 Fe(2+) + O2 + 4 H(+) = 4 Fe(3+) + 2 H2O</text>
        <dbReference type="Rhea" id="RHEA:11148"/>
        <dbReference type="ChEBI" id="CHEBI:15377"/>
        <dbReference type="ChEBI" id="CHEBI:15378"/>
        <dbReference type="ChEBI" id="CHEBI:15379"/>
        <dbReference type="ChEBI" id="CHEBI:29033"/>
        <dbReference type="ChEBI" id="CHEBI:29034"/>
        <dbReference type="EC" id="1.16.3.1"/>
    </reaction>
</comment>
<dbReference type="PRINTS" id="PR00601">
    <property type="entry name" value="BACFERRITIN"/>
</dbReference>
<gene>
    <name evidence="10" type="ORF">SR882_01915</name>
</gene>
<evidence type="ECO:0000313" key="10">
    <source>
        <dbReference type="EMBL" id="WQH16680.1"/>
    </source>
</evidence>
<dbReference type="InterPro" id="IPR012347">
    <property type="entry name" value="Ferritin-like"/>
</dbReference>
<dbReference type="InterPro" id="IPR008331">
    <property type="entry name" value="Ferritin_DPS_dom"/>
</dbReference>
<dbReference type="PIRSF" id="PIRSF002560">
    <property type="entry name" value="Bacterioferritin"/>
    <property type="match status" value="1"/>
</dbReference>
<dbReference type="InterPro" id="IPR002024">
    <property type="entry name" value="Bacterioferritin"/>
</dbReference>
<organism evidence="10 11">
    <name type="scientific">Guyparkeria halophila</name>
    <dbReference type="NCBI Taxonomy" id="47960"/>
    <lineage>
        <taxon>Bacteria</taxon>
        <taxon>Pseudomonadati</taxon>
        <taxon>Pseudomonadota</taxon>
        <taxon>Gammaproteobacteria</taxon>
        <taxon>Chromatiales</taxon>
        <taxon>Thioalkalibacteraceae</taxon>
        <taxon>Guyparkeria</taxon>
    </lineage>
</organism>